<comment type="caution">
    <text evidence="2">The sequence shown here is derived from an EMBL/GenBank/DDBJ whole genome shotgun (WGS) entry which is preliminary data.</text>
</comment>
<accession>A0ABW3J4D1</accession>
<dbReference type="Proteomes" id="UP001597051">
    <property type="component" value="Unassembled WGS sequence"/>
</dbReference>
<dbReference type="Pfam" id="PF00535">
    <property type="entry name" value="Glycos_transf_2"/>
    <property type="match status" value="1"/>
</dbReference>
<dbReference type="PANTHER" id="PTHR22916">
    <property type="entry name" value="GLYCOSYLTRANSFERASE"/>
    <property type="match status" value="1"/>
</dbReference>
<dbReference type="Gene3D" id="3.90.550.10">
    <property type="entry name" value="Spore Coat Polysaccharide Biosynthesis Protein SpsA, Chain A"/>
    <property type="match status" value="1"/>
</dbReference>
<dbReference type="InterPro" id="IPR029044">
    <property type="entry name" value="Nucleotide-diphossugar_trans"/>
</dbReference>
<name>A0ABW3J4D1_9FLAO</name>
<evidence type="ECO:0000313" key="3">
    <source>
        <dbReference type="Proteomes" id="UP001597051"/>
    </source>
</evidence>
<evidence type="ECO:0000259" key="1">
    <source>
        <dbReference type="Pfam" id="PF00535"/>
    </source>
</evidence>
<reference evidence="3" key="1">
    <citation type="journal article" date="2019" name="Int. J. Syst. Evol. Microbiol.">
        <title>The Global Catalogue of Microorganisms (GCM) 10K type strain sequencing project: providing services to taxonomists for standard genome sequencing and annotation.</title>
        <authorList>
            <consortium name="The Broad Institute Genomics Platform"/>
            <consortium name="The Broad Institute Genome Sequencing Center for Infectious Disease"/>
            <person name="Wu L."/>
            <person name="Ma J."/>
        </authorList>
    </citation>
    <scope>NUCLEOTIDE SEQUENCE [LARGE SCALE GENOMIC DNA]</scope>
    <source>
        <strain evidence="3">CECT 7649</strain>
    </source>
</reference>
<feature type="domain" description="Glycosyltransferase 2-like" evidence="1">
    <location>
        <begin position="5"/>
        <end position="169"/>
    </location>
</feature>
<evidence type="ECO:0000313" key="2">
    <source>
        <dbReference type="EMBL" id="MFD0985268.1"/>
    </source>
</evidence>
<dbReference type="CDD" id="cd00761">
    <property type="entry name" value="Glyco_tranf_GTA_type"/>
    <property type="match status" value="1"/>
</dbReference>
<dbReference type="RefSeq" id="WP_379758034.1">
    <property type="nucleotide sequence ID" value="NZ_JBHSYB010000028.1"/>
</dbReference>
<dbReference type="PANTHER" id="PTHR22916:SF3">
    <property type="entry name" value="UDP-GLCNAC:BETAGAL BETA-1,3-N-ACETYLGLUCOSAMINYLTRANSFERASE-LIKE PROTEIN 1"/>
    <property type="match status" value="1"/>
</dbReference>
<organism evidence="2 3">
    <name type="scientific">Flavobacterium myungsuense</name>
    <dbReference type="NCBI Taxonomy" id="651823"/>
    <lineage>
        <taxon>Bacteria</taxon>
        <taxon>Pseudomonadati</taxon>
        <taxon>Bacteroidota</taxon>
        <taxon>Flavobacteriia</taxon>
        <taxon>Flavobacteriales</taxon>
        <taxon>Flavobacteriaceae</taxon>
        <taxon>Flavobacterium</taxon>
    </lineage>
</organism>
<proteinExistence type="predicted"/>
<gene>
    <name evidence="2" type="ORF">ACFQ0S_12365</name>
</gene>
<dbReference type="SUPFAM" id="SSF53448">
    <property type="entry name" value="Nucleotide-diphospho-sugar transferases"/>
    <property type="match status" value="1"/>
</dbReference>
<keyword evidence="3" id="KW-1185">Reference proteome</keyword>
<dbReference type="InterPro" id="IPR001173">
    <property type="entry name" value="Glyco_trans_2-like"/>
</dbReference>
<dbReference type="EMBL" id="JBHTIZ010000045">
    <property type="protein sequence ID" value="MFD0985268.1"/>
    <property type="molecule type" value="Genomic_DNA"/>
</dbReference>
<sequence length="308" mass="36075">MSKFSVIIPLYNKEKFIENTLNSVLNQSFTDFELIIVNDGSTDTSQEKVLQYSDSRIRYFYKENEGVSSARNYGISVAQSEYIAFIDADDYWLPDFLKEMLQNIYQFPNEKVFTAAFEIETLNKIIPAVYSIKKLNDCQVVNYFEASKKESVIWSSCAVFHKSVFEKIGNFDANLKNAEDVDLWIRIGLIYPIVFNWKVLAKYVYDTNSLSKNYSYSVNPYFFNKYIELEKSNLSLKKLLDYNRFSIALKCKLNNDMSNFYFFYEGINLMNLSIKKRVLLHLQPFVLKILIKINHILARIGLMNSVFK</sequence>
<protein>
    <submittedName>
        <fullName evidence="2">Glycosyltransferase family 2 protein</fullName>
    </submittedName>
</protein>